<comment type="caution">
    <text evidence="6">The sequence shown here is derived from an EMBL/GenBank/DDBJ whole genome shotgun (WGS) entry which is preliminary data.</text>
</comment>
<dbReference type="RefSeq" id="WP_068833737.1">
    <property type="nucleotide sequence ID" value="NZ_JBHSMX010000007.1"/>
</dbReference>
<dbReference type="Proteomes" id="UP001596084">
    <property type="component" value="Unassembled WGS sequence"/>
</dbReference>
<dbReference type="EMBL" id="JBHSMX010000007">
    <property type="protein sequence ID" value="MFC5519895.1"/>
    <property type="molecule type" value="Genomic_DNA"/>
</dbReference>
<keyword evidence="3" id="KW-0998">Cell outer membrane</keyword>
<reference evidence="6" key="3">
    <citation type="submission" date="2024-09" db="EMBL/GenBank/DDBJ databases">
        <authorList>
            <person name="Sun Q."/>
            <person name="Mori K."/>
        </authorList>
    </citation>
    <scope>NUCLEOTIDE SEQUENCE</scope>
    <source>
        <strain evidence="6">KACC 12508</strain>
    </source>
</reference>
<feature type="chain" id="PRO_5045033261" evidence="4">
    <location>
        <begin position="23"/>
        <end position="316"/>
    </location>
</feature>
<sequence length="316" mass="34282">MKKQTQCLLAFLAVLPSTAVFACASDGCSLSSDVDVEWLSSSNGFRFDLRYDYLNQNQIRSGTGTPAVFPVDGHEQELYTKSQTVTAGFDYRWNAYWSVNVQVPYLDRAHGTNGFAFDGTDAGTSHTKSIGDIKVIGSYMGLSDEHNLGVQFGLKLPTGSYTQNFDGGPIAGQPLDRGLQPGTGTTDAIVGAFRFSPLSQNWNYFTQAIVQIPLNSRADYKPGKALNLNAGLRYLGFDKVVPQVQLNVKFLGKDSGANAAPDDSGGTTVYLSPGFTAPLTEKVKVYGSVQLPIYRKLNGFQLAAKYIFSVGTRVEF</sequence>
<dbReference type="Gene3D" id="2.40.170.20">
    <property type="entry name" value="TonB-dependent receptor, beta-barrel domain"/>
    <property type="match status" value="1"/>
</dbReference>
<evidence type="ECO:0000256" key="2">
    <source>
        <dbReference type="ARBA" id="ARBA00023136"/>
    </source>
</evidence>
<evidence type="ECO:0000313" key="7">
    <source>
        <dbReference type="Proteomes" id="UP001596084"/>
    </source>
</evidence>
<evidence type="ECO:0000313" key="6">
    <source>
        <dbReference type="EMBL" id="MFC5519907.1"/>
    </source>
</evidence>
<protein>
    <submittedName>
        <fullName evidence="6">TonB-dependent receptor</fullName>
    </submittedName>
</protein>
<feature type="signal peptide" evidence="4">
    <location>
        <begin position="1"/>
        <end position="22"/>
    </location>
</feature>
<evidence type="ECO:0000256" key="1">
    <source>
        <dbReference type="ARBA" id="ARBA00004442"/>
    </source>
</evidence>
<proteinExistence type="predicted"/>
<keyword evidence="7" id="KW-1185">Reference proteome</keyword>
<organism evidence="6 7">
    <name type="scientific">Polaromonas jejuensis</name>
    <dbReference type="NCBI Taxonomy" id="457502"/>
    <lineage>
        <taxon>Bacteria</taxon>
        <taxon>Pseudomonadati</taxon>
        <taxon>Pseudomonadota</taxon>
        <taxon>Betaproteobacteria</taxon>
        <taxon>Burkholderiales</taxon>
        <taxon>Comamonadaceae</taxon>
        <taxon>Polaromonas</taxon>
    </lineage>
</organism>
<evidence type="ECO:0000256" key="4">
    <source>
        <dbReference type="SAM" id="SignalP"/>
    </source>
</evidence>
<accession>A0ABW0Q717</accession>
<dbReference type="PROSITE" id="PS51257">
    <property type="entry name" value="PROKAR_LIPOPROTEIN"/>
    <property type="match status" value="1"/>
</dbReference>
<dbReference type="EMBL" id="JBHSMX010000008">
    <property type="protein sequence ID" value="MFC5519907.1"/>
    <property type="molecule type" value="Genomic_DNA"/>
</dbReference>
<reference evidence="7" key="2">
    <citation type="journal article" date="2019" name="Int. J. Syst. Evol. Microbiol.">
        <title>The Global Catalogue of Microorganisms (GCM) 10K type strain sequencing project: providing services to taxonomists for standard genome sequencing and annotation.</title>
        <authorList>
            <consortium name="The Broad Institute Genomics Platform"/>
            <consortium name="The Broad Institute Genome Sequencing Center for Infectious Disease"/>
            <person name="Wu L."/>
            <person name="Ma J."/>
        </authorList>
    </citation>
    <scope>NUCLEOTIDE SEQUENCE [LARGE SCALE GENOMIC DNA]</scope>
    <source>
        <strain evidence="7">CGMCC 4.7277</strain>
    </source>
</reference>
<evidence type="ECO:0000313" key="5">
    <source>
        <dbReference type="EMBL" id="MFC5519895.1"/>
    </source>
</evidence>
<dbReference type="SUPFAM" id="SSF56935">
    <property type="entry name" value="Porins"/>
    <property type="match status" value="1"/>
</dbReference>
<keyword evidence="2" id="KW-0472">Membrane</keyword>
<comment type="subcellular location">
    <subcellularLocation>
        <location evidence="1">Cell outer membrane</location>
    </subcellularLocation>
</comment>
<keyword evidence="6" id="KW-0675">Receptor</keyword>
<reference evidence="6" key="1">
    <citation type="journal article" date="2014" name="Int. J. Syst. Evol. Microbiol.">
        <title>Complete genome of a new Firmicutes species belonging to the dominant human colonic microbiota ('Ruminococcus bicirculans') reveals two chromosomes and a selective capacity to utilize plant glucans.</title>
        <authorList>
            <consortium name="NISC Comparative Sequencing Program"/>
            <person name="Wegmann U."/>
            <person name="Louis P."/>
            <person name="Goesmann A."/>
            <person name="Henrissat B."/>
            <person name="Duncan S.H."/>
            <person name="Flint H.J."/>
        </authorList>
    </citation>
    <scope>NUCLEOTIDE SEQUENCE</scope>
    <source>
        <strain evidence="6">KACC 12508</strain>
    </source>
</reference>
<keyword evidence="4" id="KW-0732">Signal</keyword>
<evidence type="ECO:0000256" key="3">
    <source>
        <dbReference type="ARBA" id="ARBA00023237"/>
    </source>
</evidence>
<dbReference type="InterPro" id="IPR036942">
    <property type="entry name" value="Beta-barrel_TonB_sf"/>
</dbReference>
<name>A0ABW0Q717_9BURK</name>
<gene>
    <name evidence="5" type="ORF">ACFPP7_03055</name>
    <name evidence="6" type="ORF">ACFPP7_03115</name>
</gene>